<reference evidence="2" key="1">
    <citation type="submission" date="2017-02" db="EMBL/GenBank/DDBJ databases">
        <authorList>
            <person name="Varghese N."/>
            <person name="Submissions S."/>
        </authorList>
    </citation>
    <scope>NUCLEOTIDE SEQUENCE [LARGE SCALE GENOMIC DNA]</scope>
    <source>
        <strain evidence="2">DSM 3072</strain>
    </source>
</reference>
<gene>
    <name evidence="1" type="ORF">SAMN02745213_00001</name>
</gene>
<protein>
    <submittedName>
        <fullName evidence="1">Uncharacterized protein</fullName>
    </submittedName>
</protein>
<evidence type="ECO:0000313" key="1">
    <source>
        <dbReference type="EMBL" id="SKA56447.1"/>
    </source>
</evidence>
<keyword evidence="2" id="KW-1185">Reference proteome</keyword>
<sequence length="62" mass="7414">MVRVKQFLDDFKSSSKRRKNSLALQQFEEWQRQNSNVMIIRLEEYGDKGKSSVIFVVYDDLI</sequence>
<dbReference type="Proteomes" id="UP000242432">
    <property type="component" value="Unassembled WGS sequence"/>
</dbReference>
<proteinExistence type="predicted"/>
<evidence type="ECO:0000313" key="2">
    <source>
        <dbReference type="Proteomes" id="UP000242432"/>
    </source>
</evidence>
<dbReference type="EMBL" id="FUXX01000001">
    <property type="protein sequence ID" value="SKA56447.1"/>
    <property type="molecule type" value="Genomic_DNA"/>
</dbReference>
<name>A0A1T4UUR4_9GAMM</name>
<accession>A0A1T4UUR4</accession>
<organism evidence="1 2">
    <name type="scientific">Succinivibrio dextrinosolvens DSM 3072</name>
    <dbReference type="NCBI Taxonomy" id="1123324"/>
    <lineage>
        <taxon>Bacteria</taxon>
        <taxon>Pseudomonadati</taxon>
        <taxon>Pseudomonadota</taxon>
        <taxon>Gammaproteobacteria</taxon>
        <taxon>Aeromonadales</taxon>
        <taxon>Succinivibrionaceae</taxon>
        <taxon>Succinivibrio</taxon>
    </lineage>
</organism>
<dbReference type="RefSeq" id="WP_031491699.1">
    <property type="nucleotide sequence ID" value="NZ_FUXX01000001.1"/>
</dbReference>
<dbReference type="AlphaFoldDB" id="A0A1T4UUR4"/>